<proteinExistence type="predicted"/>
<accession>A0A6P2TSS7</accession>
<reference evidence="1 2" key="1">
    <citation type="submission" date="2019-09" db="EMBL/GenBank/DDBJ databases">
        <authorList>
            <person name="Depoorter E."/>
        </authorList>
    </citation>
    <scope>NUCLEOTIDE SEQUENCE [LARGE SCALE GENOMIC DNA]</scope>
    <source>
        <strain evidence="1">R-18112</strain>
    </source>
</reference>
<dbReference type="EMBL" id="CABVQI010000003">
    <property type="protein sequence ID" value="VWC63873.1"/>
    <property type="molecule type" value="Genomic_DNA"/>
</dbReference>
<dbReference type="RefSeq" id="WP_175043066.1">
    <property type="nucleotide sequence ID" value="NZ_CABVQI010000003.1"/>
</dbReference>
<organism evidence="1 2">
    <name type="scientific">Burkholderia lata (strain ATCC 17760 / DSM 23089 / LMG 22485 / NCIMB 9086 / R18194 / 383)</name>
    <dbReference type="NCBI Taxonomy" id="482957"/>
    <lineage>
        <taxon>Bacteria</taxon>
        <taxon>Pseudomonadati</taxon>
        <taxon>Pseudomonadota</taxon>
        <taxon>Betaproteobacteria</taxon>
        <taxon>Burkholderiales</taxon>
        <taxon>Burkholderiaceae</taxon>
        <taxon>Burkholderia</taxon>
        <taxon>Burkholderia cepacia complex</taxon>
    </lineage>
</organism>
<gene>
    <name evidence="1" type="ORF">BLA18112_01421</name>
</gene>
<name>A0A6P2TSS7_BURL3</name>
<evidence type="ECO:0000313" key="2">
    <source>
        <dbReference type="Proteomes" id="UP000494274"/>
    </source>
</evidence>
<protein>
    <submittedName>
        <fullName evidence="1">Uncharacterized protein</fullName>
    </submittedName>
</protein>
<dbReference type="AlphaFoldDB" id="A0A6P2TSS7"/>
<sequence length="272" mass="29137">MTISVTAASGLALVQMAQQAALDGRSQTDAAAGQSQDTPITIRVLDQDAMQAARMKQMSMLGDLSTKLRGVTSQLATSLHEIIAKRPDLADAQFDFKTDNGRIQVVSKTMTESDRAWVESTLNANAGLVLATREFHQQAVDFAGQGAAAVGETFTDDDRQVASQRADADFLFMKEINVSVARNQKFEEVGGHFTAQDGTPLKFDPSAGSARGTLALLDTDRQLSSGAAIFVDDLGQKTYGRRAGLIDVDIGFGFAFEDILNGRNSIGFHEIA</sequence>
<evidence type="ECO:0000313" key="1">
    <source>
        <dbReference type="EMBL" id="VWC63873.1"/>
    </source>
</evidence>
<dbReference type="Proteomes" id="UP000494274">
    <property type="component" value="Unassembled WGS sequence"/>
</dbReference>